<evidence type="ECO:0000313" key="6">
    <source>
        <dbReference type="Proteomes" id="UP001501570"/>
    </source>
</evidence>
<evidence type="ECO:0000256" key="3">
    <source>
        <dbReference type="ARBA" id="ARBA00023180"/>
    </source>
</evidence>
<sequence>MVILGSGQFRYRVETQWAQLPEGWTLGDVPGVGVDSRDRVYVFSRGPNPVAVFDRDGAFHGSWGGDVFTHPHGVHITPDDLLYLTDDGDHTVRRCTADGRVLLQIGDAGNPAPFMSGRPFRRCTHTALAPDGDIWVSDGYQNARVHRYSPDGELRWSFGDCGAGPGEFNLPHALHCDADGMVYVADRENHRVQIFDDAGMFVTEWRNLHRPSSIVPLPGEPKAWLIGEIGPVMRFNRGAHNLGPRLSIVDEHGRLITRLCISPSAGLEPGQFLSPHGIAVDSHGDIYVAQVGATAWPQLFPGQDAPAHFPSLQKLVRID</sequence>
<dbReference type="PANTHER" id="PTHR10680">
    <property type="entry name" value="PEPTIDYL-GLYCINE ALPHA-AMIDATING MONOOXYGENASE"/>
    <property type="match status" value="1"/>
</dbReference>
<dbReference type="GO" id="GO:0016829">
    <property type="term" value="F:lyase activity"/>
    <property type="evidence" value="ECO:0007669"/>
    <property type="project" value="UniProtKB-KW"/>
</dbReference>
<evidence type="ECO:0000256" key="1">
    <source>
        <dbReference type="ARBA" id="ARBA00022729"/>
    </source>
</evidence>
<evidence type="ECO:0000313" key="5">
    <source>
        <dbReference type="EMBL" id="GAA5198694.1"/>
    </source>
</evidence>
<accession>A0ABP9SMX0</accession>
<keyword evidence="6" id="KW-1185">Reference proteome</keyword>
<dbReference type="SUPFAM" id="SSF101898">
    <property type="entry name" value="NHL repeat"/>
    <property type="match status" value="1"/>
</dbReference>
<keyword evidence="1" id="KW-0732">Signal</keyword>
<dbReference type="Pfam" id="PF01436">
    <property type="entry name" value="NHL"/>
    <property type="match status" value="1"/>
</dbReference>
<proteinExistence type="predicted"/>
<keyword evidence="3" id="KW-0325">Glycoprotein</keyword>
<comment type="caution">
    <text evidence="5">The sequence shown here is derived from an EMBL/GenBank/DDBJ whole genome shotgun (WGS) entry which is preliminary data.</text>
</comment>
<keyword evidence="5" id="KW-0456">Lyase</keyword>
<evidence type="ECO:0000256" key="4">
    <source>
        <dbReference type="PROSITE-ProRule" id="PRU00504"/>
    </source>
</evidence>
<gene>
    <name evidence="5" type="ORF">GCM10023322_72660</name>
</gene>
<dbReference type="PROSITE" id="PS51125">
    <property type="entry name" value="NHL"/>
    <property type="match status" value="1"/>
</dbReference>
<dbReference type="CDD" id="cd14958">
    <property type="entry name" value="NHL_PAL_like"/>
    <property type="match status" value="1"/>
</dbReference>
<keyword evidence="2" id="KW-0677">Repeat</keyword>
<dbReference type="Gene3D" id="2.120.10.30">
    <property type="entry name" value="TolB, C-terminal domain"/>
    <property type="match status" value="1"/>
</dbReference>
<dbReference type="EMBL" id="BAABJQ010000034">
    <property type="protein sequence ID" value="GAA5198694.1"/>
    <property type="molecule type" value="Genomic_DNA"/>
</dbReference>
<evidence type="ECO:0000256" key="2">
    <source>
        <dbReference type="ARBA" id="ARBA00022737"/>
    </source>
</evidence>
<organism evidence="5 6">
    <name type="scientific">Rugosimonospora acidiphila</name>
    <dbReference type="NCBI Taxonomy" id="556531"/>
    <lineage>
        <taxon>Bacteria</taxon>
        <taxon>Bacillati</taxon>
        <taxon>Actinomycetota</taxon>
        <taxon>Actinomycetes</taxon>
        <taxon>Micromonosporales</taxon>
        <taxon>Micromonosporaceae</taxon>
        <taxon>Rugosimonospora</taxon>
    </lineage>
</organism>
<protein>
    <submittedName>
        <fullName evidence="5">Peptidyl-alpha-hydroxyglycine alpha-amidating lyase family protein</fullName>
    </submittedName>
</protein>
<feature type="repeat" description="NHL" evidence="4">
    <location>
        <begin position="157"/>
        <end position="198"/>
    </location>
</feature>
<dbReference type="PANTHER" id="PTHR10680:SF38">
    <property type="entry name" value="BLL1368 PROTEIN"/>
    <property type="match status" value="1"/>
</dbReference>
<dbReference type="Proteomes" id="UP001501570">
    <property type="component" value="Unassembled WGS sequence"/>
</dbReference>
<dbReference type="InterPro" id="IPR001258">
    <property type="entry name" value="NHL_repeat"/>
</dbReference>
<reference evidence="6" key="1">
    <citation type="journal article" date="2019" name="Int. J. Syst. Evol. Microbiol.">
        <title>The Global Catalogue of Microorganisms (GCM) 10K type strain sequencing project: providing services to taxonomists for standard genome sequencing and annotation.</title>
        <authorList>
            <consortium name="The Broad Institute Genomics Platform"/>
            <consortium name="The Broad Institute Genome Sequencing Center for Infectious Disease"/>
            <person name="Wu L."/>
            <person name="Ma J."/>
        </authorList>
    </citation>
    <scope>NUCLEOTIDE SEQUENCE [LARGE SCALE GENOMIC DNA]</scope>
    <source>
        <strain evidence="6">JCM 18304</strain>
    </source>
</reference>
<name>A0ABP9SMX0_9ACTN</name>
<dbReference type="InterPro" id="IPR011042">
    <property type="entry name" value="6-blade_b-propeller_TolB-like"/>
</dbReference>
<dbReference type="RefSeq" id="WP_345637566.1">
    <property type="nucleotide sequence ID" value="NZ_BAABJQ010000034.1"/>
</dbReference>